<dbReference type="Gene3D" id="3.30.1540.10">
    <property type="entry name" value="formyl-coa transferase, domain 3"/>
    <property type="match status" value="1"/>
</dbReference>
<dbReference type="Proteomes" id="UP000182932">
    <property type="component" value="Unassembled WGS sequence"/>
</dbReference>
<accession>A0A975ZPB1</accession>
<dbReference type="InterPro" id="IPR050509">
    <property type="entry name" value="CoA-transferase_III"/>
</dbReference>
<dbReference type="InterPro" id="IPR003673">
    <property type="entry name" value="CoA-Trfase_fam_III"/>
</dbReference>
<dbReference type="AlphaFoldDB" id="A0A975ZPB1"/>
<dbReference type="PANTHER" id="PTHR48228:SF5">
    <property type="entry name" value="ALPHA-METHYLACYL-COA RACEMASE"/>
    <property type="match status" value="1"/>
</dbReference>
<gene>
    <name evidence="2" type="ORF">SAMN04487940_11168</name>
</gene>
<dbReference type="RefSeq" id="WP_074837357.1">
    <property type="nucleotide sequence ID" value="NZ_FNYY01000011.1"/>
</dbReference>
<dbReference type="EMBL" id="FNYY01000011">
    <property type="protein sequence ID" value="SEJ82881.1"/>
    <property type="molecule type" value="Genomic_DNA"/>
</dbReference>
<feature type="region of interest" description="Disordered" evidence="1">
    <location>
        <begin position="333"/>
        <end position="358"/>
    </location>
</feature>
<organism evidence="2 3">
    <name type="scientific">Marinovum algicola</name>
    <dbReference type="NCBI Taxonomy" id="42444"/>
    <lineage>
        <taxon>Bacteria</taxon>
        <taxon>Pseudomonadati</taxon>
        <taxon>Pseudomonadota</taxon>
        <taxon>Alphaproteobacteria</taxon>
        <taxon>Rhodobacterales</taxon>
        <taxon>Roseobacteraceae</taxon>
        <taxon>Marinovum</taxon>
    </lineage>
</organism>
<evidence type="ECO:0000313" key="2">
    <source>
        <dbReference type="EMBL" id="SEJ82881.1"/>
    </source>
</evidence>
<evidence type="ECO:0000256" key="1">
    <source>
        <dbReference type="SAM" id="MobiDB-lite"/>
    </source>
</evidence>
<dbReference type="Pfam" id="PF02515">
    <property type="entry name" value="CoA_transf_3"/>
    <property type="match status" value="1"/>
</dbReference>
<dbReference type="InterPro" id="IPR023606">
    <property type="entry name" value="CoA-Trfase_III_dom_1_sf"/>
</dbReference>
<protein>
    <submittedName>
        <fullName evidence="2">Alpha-methylacyl-CoA racemase</fullName>
    </submittedName>
</protein>
<dbReference type="GO" id="GO:0003824">
    <property type="term" value="F:catalytic activity"/>
    <property type="evidence" value="ECO:0007669"/>
    <property type="project" value="InterPro"/>
</dbReference>
<dbReference type="Gene3D" id="3.40.50.10540">
    <property type="entry name" value="Crotonobetainyl-coa:carnitine coa-transferase, domain 1"/>
    <property type="match status" value="1"/>
</dbReference>
<dbReference type="InterPro" id="IPR044855">
    <property type="entry name" value="CoA-Trfase_III_dom3_sf"/>
</dbReference>
<dbReference type="GeneID" id="80819316"/>
<comment type="caution">
    <text evidence="2">The sequence shown here is derived from an EMBL/GenBank/DDBJ whole genome shotgun (WGS) entry which is preliminary data.</text>
</comment>
<keyword evidence="3" id="KW-1185">Reference proteome</keyword>
<proteinExistence type="predicted"/>
<reference evidence="2 3" key="1">
    <citation type="submission" date="2016-10" db="EMBL/GenBank/DDBJ databases">
        <authorList>
            <person name="Varghese N."/>
            <person name="Submissions S."/>
        </authorList>
    </citation>
    <scope>NUCLEOTIDE SEQUENCE [LARGE SCALE GENOMIC DNA]</scope>
    <source>
        <strain evidence="2 3">FF3</strain>
    </source>
</reference>
<name>A0A975ZPB1_9RHOB</name>
<dbReference type="SUPFAM" id="SSF89796">
    <property type="entry name" value="CoA-transferase family III (CaiB/BaiF)"/>
    <property type="match status" value="1"/>
</dbReference>
<evidence type="ECO:0000313" key="3">
    <source>
        <dbReference type="Proteomes" id="UP000182932"/>
    </source>
</evidence>
<dbReference type="PANTHER" id="PTHR48228">
    <property type="entry name" value="SUCCINYL-COA--D-CITRAMALATE COA-TRANSFERASE"/>
    <property type="match status" value="1"/>
</dbReference>
<sequence length="374" mass="39924">MPGPLSDIKIVELAGQGPAPFAGSILADFGADVVLIDRPPGTGWTLDIPRKYDFYMRNKRSVALDLKTETGLETAKSLIASADVLIEGYRPGVAERLGLGPDICHALNPQLVYARMTGWGQDGPMAQEAGHDINYLAMTGALYSMGAADRRPPPPLNLVADLGGGGMFLIVGVLTALHAARNGAPGQVVDCAMVDGVAQLMSAFHSFRQQGSWSANREDNIVDGGAPYYGTYETSDGKYVSVGAMEPKFYDNLVAALGLDADSLPDRSDRANWPAMRQTFADVFAKRTREDWVAHMTGKEACFAPVLTIDESRSHPQMAARGTFGTLDGLHVPAPAPRLSRTPGQLRTAAPEPGEHTAEVFADWGLANATTERA</sequence>